<keyword evidence="2" id="KW-0732">Signal</keyword>
<dbReference type="Proteomes" id="UP000541558">
    <property type="component" value="Unassembled WGS sequence"/>
</dbReference>
<evidence type="ECO:0000256" key="1">
    <source>
        <dbReference type="SAM" id="MobiDB-lite"/>
    </source>
</evidence>
<dbReference type="AlphaFoldDB" id="A0A8H5FG40"/>
<feature type="region of interest" description="Disordered" evidence="1">
    <location>
        <begin position="265"/>
        <end position="289"/>
    </location>
</feature>
<evidence type="ECO:0000313" key="4">
    <source>
        <dbReference type="Proteomes" id="UP000541558"/>
    </source>
</evidence>
<feature type="signal peptide" evidence="2">
    <location>
        <begin position="1"/>
        <end position="21"/>
    </location>
</feature>
<dbReference type="OrthoDB" id="2818001at2759"/>
<keyword evidence="4" id="KW-1185">Reference proteome</keyword>
<sequence>MLFSTSAALSVLATLPRLVSSALIPHADSPVFYLMGMDPYGDNFLPLRYTGQHGVATLTGSGPIAMLYQINGTIVGQDELRGSTSPKLYHPYVDFSLPSPAYLSPVYPVNLTTPNFGECGPSGRLMFTQDVDGVHGSGVEKVKHENPCAEFEPFTLFSDRMDAQLGAKLVFRTNLTFFWACGNLRDHTEWVIVNAPPIAWTGPGRLNITDLGSTIALYALLSQFFIMALNSKLTQLLSFLLPALLLLGTFLPAVEAANRAKGASVSKPRVGRSKGAVKDSHASSGKRPASALAPNAFQLGIGRTSPQFGVSITNSAGFHPRREFLDDGLERRQWTRGVVRRAIMDALLEELDLD</sequence>
<protein>
    <submittedName>
        <fullName evidence="3">Uncharacterized protein</fullName>
    </submittedName>
</protein>
<gene>
    <name evidence="3" type="ORF">D9611_012145</name>
</gene>
<dbReference type="EMBL" id="JAACJK010000061">
    <property type="protein sequence ID" value="KAF5335531.1"/>
    <property type="molecule type" value="Genomic_DNA"/>
</dbReference>
<organism evidence="3 4">
    <name type="scientific">Ephemerocybe angulata</name>
    <dbReference type="NCBI Taxonomy" id="980116"/>
    <lineage>
        <taxon>Eukaryota</taxon>
        <taxon>Fungi</taxon>
        <taxon>Dikarya</taxon>
        <taxon>Basidiomycota</taxon>
        <taxon>Agaricomycotina</taxon>
        <taxon>Agaricomycetes</taxon>
        <taxon>Agaricomycetidae</taxon>
        <taxon>Agaricales</taxon>
        <taxon>Agaricineae</taxon>
        <taxon>Psathyrellaceae</taxon>
        <taxon>Ephemerocybe</taxon>
    </lineage>
</organism>
<proteinExistence type="predicted"/>
<name>A0A8H5FG40_9AGAR</name>
<reference evidence="3 4" key="1">
    <citation type="journal article" date="2020" name="ISME J.">
        <title>Uncovering the hidden diversity of litter-decomposition mechanisms in mushroom-forming fungi.</title>
        <authorList>
            <person name="Floudas D."/>
            <person name="Bentzer J."/>
            <person name="Ahren D."/>
            <person name="Johansson T."/>
            <person name="Persson P."/>
            <person name="Tunlid A."/>
        </authorList>
    </citation>
    <scope>NUCLEOTIDE SEQUENCE [LARGE SCALE GENOMIC DNA]</scope>
    <source>
        <strain evidence="3 4">CBS 175.51</strain>
    </source>
</reference>
<evidence type="ECO:0000256" key="2">
    <source>
        <dbReference type="SAM" id="SignalP"/>
    </source>
</evidence>
<accession>A0A8H5FG40</accession>
<feature type="chain" id="PRO_5034963209" evidence="2">
    <location>
        <begin position="22"/>
        <end position="354"/>
    </location>
</feature>
<comment type="caution">
    <text evidence="3">The sequence shown here is derived from an EMBL/GenBank/DDBJ whole genome shotgun (WGS) entry which is preliminary data.</text>
</comment>
<evidence type="ECO:0000313" key="3">
    <source>
        <dbReference type="EMBL" id="KAF5335531.1"/>
    </source>
</evidence>